<protein>
    <submittedName>
        <fullName evidence="2">Uncharacterized protein</fullName>
    </submittedName>
</protein>
<evidence type="ECO:0000313" key="3">
    <source>
        <dbReference type="Proteomes" id="UP001497497"/>
    </source>
</evidence>
<organism evidence="2 3">
    <name type="scientific">Lymnaea stagnalis</name>
    <name type="common">Great pond snail</name>
    <name type="synonym">Helix stagnalis</name>
    <dbReference type="NCBI Taxonomy" id="6523"/>
    <lineage>
        <taxon>Eukaryota</taxon>
        <taxon>Metazoa</taxon>
        <taxon>Spiralia</taxon>
        <taxon>Lophotrochozoa</taxon>
        <taxon>Mollusca</taxon>
        <taxon>Gastropoda</taxon>
        <taxon>Heterobranchia</taxon>
        <taxon>Euthyneura</taxon>
        <taxon>Panpulmonata</taxon>
        <taxon>Hygrophila</taxon>
        <taxon>Lymnaeoidea</taxon>
        <taxon>Lymnaeidae</taxon>
        <taxon>Lymnaea</taxon>
    </lineage>
</organism>
<keyword evidence="1" id="KW-0732">Signal</keyword>
<dbReference type="Proteomes" id="UP001497497">
    <property type="component" value="Unassembled WGS sequence"/>
</dbReference>
<gene>
    <name evidence="2" type="ORF">GSLYS_00002725001</name>
</gene>
<evidence type="ECO:0000313" key="2">
    <source>
        <dbReference type="EMBL" id="CAL1528555.1"/>
    </source>
</evidence>
<sequence length="170" mass="19312">MVICHRLITYFKFFVSAHLLSASVVSGSVEKAEQNAFTLQFDNRNIHFNKSALTSFLDCLAGKDTTPCEATTLPSNTSEFWVEKNDKKNNGKYITDAIQVLCEVNPFLSPSGNTLQLKCKKSEGFCNLKIEYENKIRTRYETYEIRWEKAVLFISNTLDDITVEVCGELS</sequence>
<comment type="caution">
    <text evidence="2">The sequence shown here is derived from an EMBL/GenBank/DDBJ whole genome shotgun (WGS) entry which is preliminary data.</text>
</comment>
<reference evidence="2 3" key="1">
    <citation type="submission" date="2024-04" db="EMBL/GenBank/DDBJ databases">
        <authorList>
            <consortium name="Genoscope - CEA"/>
            <person name="William W."/>
        </authorList>
    </citation>
    <scope>NUCLEOTIDE SEQUENCE [LARGE SCALE GENOMIC DNA]</scope>
</reference>
<proteinExistence type="predicted"/>
<feature type="signal peptide" evidence="1">
    <location>
        <begin position="1"/>
        <end position="22"/>
    </location>
</feature>
<dbReference type="AlphaFoldDB" id="A0AAV2H4N1"/>
<name>A0AAV2H4N1_LYMST</name>
<evidence type="ECO:0000256" key="1">
    <source>
        <dbReference type="SAM" id="SignalP"/>
    </source>
</evidence>
<dbReference type="EMBL" id="CAXITT010000034">
    <property type="protein sequence ID" value="CAL1528555.1"/>
    <property type="molecule type" value="Genomic_DNA"/>
</dbReference>
<accession>A0AAV2H4N1</accession>
<keyword evidence="3" id="KW-1185">Reference proteome</keyword>
<feature type="non-terminal residue" evidence="2">
    <location>
        <position position="170"/>
    </location>
</feature>
<feature type="chain" id="PRO_5043595419" evidence="1">
    <location>
        <begin position="23"/>
        <end position="170"/>
    </location>
</feature>